<organism evidence="2 3">
    <name type="scientific">Candidatus Trichorickettsia mobilis</name>
    <dbReference type="NCBI Taxonomy" id="1346319"/>
    <lineage>
        <taxon>Bacteria</taxon>
        <taxon>Pseudomonadati</taxon>
        <taxon>Pseudomonadota</taxon>
        <taxon>Alphaproteobacteria</taxon>
        <taxon>Rickettsiales</taxon>
        <taxon>Rickettsiaceae</taxon>
        <taxon>Rickettsieae</taxon>
        <taxon>Candidatus Trichorickettsia</taxon>
    </lineage>
</organism>
<evidence type="ECO:0000259" key="1">
    <source>
        <dbReference type="PROSITE" id="PS51186"/>
    </source>
</evidence>
<dbReference type="CDD" id="cd04301">
    <property type="entry name" value="NAT_SF"/>
    <property type="match status" value="1"/>
</dbReference>
<dbReference type="InterPro" id="IPR016181">
    <property type="entry name" value="Acyl_CoA_acyltransferase"/>
</dbReference>
<accession>A0ABZ0URR1</accession>
<dbReference type="PROSITE" id="PS51186">
    <property type="entry name" value="GNAT"/>
    <property type="match status" value="1"/>
</dbReference>
<protein>
    <submittedName>
        <fullName evidence="2">GNAT family N-acetyltransferase domain protein</fullName>
    </submittedName>
</protein>
<dbReference type="EMBL" id="CP112932">
    <property type="protein sequence ID" value="WPY00720.1"/>
    <property type="molecule type" value="Genomic_DNA"/>
</dbReference>
<proteinExistence type="predicted"/>
<dbReference type="Pfam" id="PF13673">
    <property type="entry name" value="Acetyltransf_10"/>
    <property type="match status" value="1"/>
</dbReference>
<feature type="domain" description="N-acetyltransferase" evidence="1">
    <location>
        <begin position="7"/>
        <end position="140"/>
    </location>
</feature>
<name>A0ABZ0URR1_9RICK</name>
<evidence type="ECO:0000313" key="2">
    <source>
        <dbReference type="EMBL" id="WPY00720.1"/>
    </source>
</evidence>
<dbReference type="Gene3D" id="3.40.630.30">
    <property type="match status" value="1"/>
</dbReference>
<dbReference type="SUPFAM" id="SSF55729">
    <property type="entry name" value="Acyl-CoA N-acyltransferases (Nat)"/>
    <property type="match status" value="1"/>
</dbReference>
<dbReference type="RefSeq" id="WP_323738769.1">
    <property type="nucleotide sequence ID" value="NZ_CP112932.1"/>
</dbReference>
<evidence type="ECO:0000313" key="3">
    <source>
        <dbReference type="Proteomes" id="UP001326613"/>
    </source>
</evidence>
<keyword evidence="3" id="KW-1185">Reference proteome</keyword>
<reference evidence="2 3" key="1">
    <citation type="submission" date="2022-10" db="EMBL/GenBank/DDBJ databases">
        <title>Host association and intracellularity evolved multiple times independently in the Rickettsiales.</title>
        <authorList>
            <person name="Castelli M."/>
            <person name="Nardi T."/>
            <person name="Gammuto L."/>
            <person name="Bellinzona G."/>
            <person name="Sabaneyeva E."/>
            <person name="Potekhin A."/>
            <person name="Serra V."/>
            <person name="Petroni G."/>
            <person name="Sassera D."/>
        </authorList>
    </citation>
    <scope>NUCLEOTIDE SEQUENCE [LARGE SCALE GENOMIC DNA]</scope>
    <source>
        <strain evidence="2 3">Kr 154-4</strain>
    </source>
</reference>
<dbReference type="Proteomes" id="UP001326613">
    <property type="component" value="Chromosome"/>
</dbReference>
<sequence>MNAENKITIKHIRIDNFELPSVITSAIGNPSQTKVLEVIKSYEAIDHEIIGAFMDDILIGALGICKENEVITIRHIALLQDFQRRGIGTLLLDFLKKCYERYRIIAETDGESVDFYSKSGFTCHKFKGRYGNLRYKCEFSI</sequence>
<dbReference type="InterPro" id="IPR000182">
    <property type="entry name" value="GNAT_dom"/>
</dbReference>
<gene>
    <name evidence="2" type="ORF">Trichorick_00605</name>
</gene>